<evidence type="ECO:0000256" key="6">
    <source>
        <dbReference type="ARBA" id="ARBA00023274"/>
    </source>
</evidence>
<dbReference type="PANTHER" id="PTHR48277">
    <property type="entry name" value="MITOCHONDRIAL RIBOSOMAL PROTEIN S5"/>
    <property type="match status" value="1"/>
</dbReference>
<dbReference type="HAMAP" id="MF_01307_B">
    <property type="entry name" value="Ribosomal_uS5_B"/>
    <property type="match status" value="1"/>
</dbReference>
<evidence type="ECO:0000256" key="5">
    <source>
        <dbReference type="ARBA" id="ARBA00022980"/>
    </source>
</evidence>
<sequence length="189" mass="20494">MAREPRENRRDRDNREDSEFVDKLVHINRVAKVVKGGRRFGFAALVVVGDQKGRVGFGHGKAREVPEAIRKATEAAKRGLIRVPLREGRTLHHDVDGRHGAGKVVLRAAPAGTGIIAGGPMRAVFETLGVHDVVAKSLGSSNPYNMVRATFAALKHEDSPRSVAARRGLKVSTLQSRRRDVDADAVAEG</sequence>
<keyword evidence="3 8" id="KW-0699">rRNA-binding</keyword>
<dbReference type="Pfam" id="PF03719">
    <property type="entry name" value="Ribosomal_S5_C"/>
    <property type="match status" value="1"/>
</dbReference>
<evidence type="ECO:0000256" key="4">
    <source>
        <dbReference type="ARBA" id="ARBA00022884"/>
    </source>
</evidence>
<comment type="function">
    <text evidence="8">With S4 and S12 plays an important role in translational accuracy.</text>
</comment>
<dbReference type="InterPro" id="IPR018192">
    <property type="entry name" value="Ribosomal_uS5_N_CS"/>
</dbReference>
<dbReference type="Proteomes" id="UP001181622">
    <property type="component" value="Unassembled WGS sequence"/>
</dbReference>
<gene>
    <name evidence="8 11" type="primary">rpsE</name>
    <name evidence="11" type="ORF">IHQ68_01250</name>
</gene>
<dbReference type="PANTHER" id="PTHR48277:SF1">
    <property type="entry name" value="MITOCHONDRIAL RIBOSOMAL PROTEIN S5"/>
    <property type="match status" value="1"/>
</dbReference>
<dbReference type="InterPro" id="IPR020568">
    <property type="entry name" value="Ribosomal_Su5_D2-typ_SF"/>
</dbReference>
<evidence type="ECO:0000256" key="8">
    <source>
        <dbReference type="HAMAP-Rule" id="MF_01307"/>
    </source>
</evidence>
<comment type="similarity">
    <text evidence="2 8 9">Belongs to the universal ribosomal protein uS5 family.</text>
</comment>
<accession>A0ABU1DAV4</accession>
<dbReference type="InterPro" id="IPR000851">
    <property type="entry name" value="Ribosomal_uS5"/>
</dbReference>
<reference evidence="11" key="1">
    <citation type="submission" date="2020-10" db="EMBL/GenBank/DDBJ databases">
        <authorList>
            <person name="Abbas A."/>
            <person name="Razzaq R."/>
            <person name="Waqas M."/>
            <person name="Abbas N."/>
            <person name="Nielsen T.K."/>
            <person name="Hansen L.H."/>
            <person name="Hussain S."/>
            <person name="Shahid M."/>
        </authorList>
    </citation>
    <scope>NUCLEOTIDE SEQUENCE</scope>
    <source>
        <strain evidence="11">S14</strain>
    </source>
</reference>
<dbReference type="InterPro" id="IPR014721">
    <property type="entry name" value="Ribsml_uS5_D2-typ_fold_subgr"/>
</dbReference>
<keyword evidence="5 8" id="KW-0689">Ribosomal protein</keyword>
<evidence type="ECO:0000313" key="11">
    <source>
        <dbReference type="EMBL" id="MDR4305250.1"/>
    </source>
</evidence>
<proteinExistence type="inferred from homology"/>
<comment type="domain">
    <text evidence="8">The N-terminal domain interacts with the head of the 30S subunit; the C-terminal domain interacts with the body and contacts protein S4. The interaction surface between S4 and S5 is involved in control of translational fidelity.</text>
</comment>
<dbReference type="InterPro" id="IPR013810">
    <property type="entry name" value="Ribosomal_uS5_N"/>
</dbReference>
<dbReference type="PROSITE" id="PS00585">
    <property type="entry name" value="RIBOSOMAL_S5"/>
    <property type="match status" value="1"/>
</dbReference>
<evidence type="ECO:0000259" key="10">
    <source>
        <dbReference type="PROSITE" id="PS50881"/>
    </source>
</evidence>
<dbReference type="PROSITE" id="PS50881">
    <property type="entry name" value="S5_DSRBD"/>
    <property type="match status" value="1"/>
</dbReference>
<comment type="function">
    <text evidence="1 8">Located at the back of the 30S subunit body where it stabilizes the conformation of the head with respect to the body.</text>
</comment>
<evidence type="ECO:0000256" key="1">
    <source>
        <dbReference type="ARBA" id="ARBA00003093"/>
    </source>
</evidence>
<dbReference type="InterPro" id="IPR005324">
    <property type="entry name" value="Ribosomal_uS5_C"/>
</dbReference>
<feature type="domain" description="S5 DRBM" evidence="10">
    <location>
        <begin position="20"/>
        <end position="83"/>
    </location>
</feature>
<evidence type="ECO:0000256" key="9">
    <source>
        <dbReference type="RuleBase" id="RU003823"/>
    </source>
</evidence>
<keyword evidence="6 8" id="KW-0687">Ribonucleoprotein</keyword>
<dbReference type="GO" id="GO:0005840">
    <property type="term" value="C:ribosome"/>
    <property type="evidence" value="ECO:0007669"/>
    <property type="project" value="UniProtKB-KW"/>
</dbReference>
<dbReference type="Gene3D" id="3.30.160.20">
    <property type="match status" value="1"/>
</dbReference>
<dbReference type="SUPFAM" id="SSF54211">
    <property type="entry name" value="Ribosomal protein S5 domain 2-like"/>
    <property type="match status" value="1"/>
</dbReference>
<name>A0ABU1DAV4_9HYPH</name>
<evidence type="ECO:0000256" key="2">
    <source>
        <dbReference type="ARBA" id="ARBA00008945"/>
    </source>
</evidence>
<comment type="caution">
    <text evidence="11">The sequence shown here is derived from an EMBL/GenBank/DDBJ whole genome shotgun (WGS) entry which is preliminary data.</text>
</comment>
<dbReference type="Gene3D" id="3.30.230.10">
    <property type="match status" value="1"/>
</dbReference>
<dbReference type="EMBL" id="JADBEO010000002">
    <property type="protein sequence ID" value="MDR4305250.1"/>
    <property type="molecule type" value="Genomic_DNA"/>
</dbReference>
<evidence type="ECO:0000256" key="7">
    <source>
        <dbReference type="ARBA" id="ARBA00035255"/>
    </source>
</evidence>
<dbReference type="SUPFAM" id="SSF54768">
    <property type="entry name" value="dsRNA-binding domain-like"/>
    <property type="match status" value="1"/>
</dbReference>
<protein>
    <recommendedName>
        <fullName evidence="7 8">Small ribosomal subunit protein uS5</fullName>
    </recommendedName>
</protein>
<evidence type="ECO:0000313" key="12">
    <source>
        <dbReference type="Proteomes" id="UP001181622"/>
    </source>
</evidence>
<dbReference type="NCBIfam" id="TIGR01021">
    <property type="entry name" value="rpsE_bact"/>
    <property type="match status" value="1"/>
</dbReference>
<keyword evidence="4 8" id="KW-0694">RNA-binding</keyword>
<dbReference type="Pfam" id="PF00333">
    <property type="entry name" value="Ribosomal_S5"/>
    <property type="match status" value="1"/>
</dbReference>
<keyword evidence="12" id="KW-1185">Reference proteome</keyword>
<dbReference type="RefSeq" id="WP_309388300.1">
    <property type="nucleotide sequence ID" value="NZ_JADBEO010000002.1"/>
</dbReference>
<comment type="subunit">
    <text evidence="8">Part of the 30S ribosomal subunit. Contacts proteins S4 and S8.</text>
</comment>
<dbReference type="InterPro" id="IPR005712">
    <property type="entry name" value="Ribosomal_uS5_bac-type"/>
</dbReference>
<evidence type="ECO:0000256" key="3">
    <source>
        <dbReference type="ARBA" id="ARBA00022730"/>
    </source>
</evidence>
<organism evidence="11 12">
    <name type="scientific">Chelatococcus sambhunathii</name>
    <dbReference type="NCBI Taxonomy" id="363953"/>
    <lineage>
        <taxon>Bacteria</taxon>
        <taxon>Pseudomonadati</taxon>
        <taxon>Pseudomonadota</taxon>
        <taxon>Alphaproteobacteria</taxon>
        <taxon>Hyphomicrobiales</taxon>
        <taxon>Chelatococcaceae</taxon>
        <taxon>Chelatococcus</taxon>
    </lineage>
</organism>